<feature type="transmembrane region" description="Helical" evidence="6">
    <location>
        <begin position="203"/>
        <end position="236"/>
    </location>
</feature>
<reference evidence="8 9" key="1">
    <citation type="journal article" date="2020" name="New Microbes New Infect">
        <title>Sellimonas caecigallum sp. nov., description and genome sequence of a new member of the Sellimonas genus isolated from the cecum of feral chicken.</title>
        <authorList>
            <person name="Wongkuna S."/>
            <person name="Ghimire S."/>
            <person name="Antony L."/>
            <person name="Chankhamhaengdecha S."/>
            <person name="Janvilisri T."/>
            <person name="Scaria J."/>
        </authorList>
    </citation>
    <scope>NUCLEOTIDE SEQUENCE [LARGE SCALE GENOMIC DNA]</scope>
    <source>
        <strain evidence="8 9">SW451</strain>
    </source>
</reference>
<organism evidence="8 9">
    <name type="scientific">Sellimonas caecigallum</name>
    <dbReference type="NCBI Taxonomy" id="2592333"/>
    <lineage>
        <taxon>Bacteria</taxon>
        <taxon>Bacillati</taxon>
        <taxon>Bacillota</taxon>
        <taxon>Clostridia</taxon>
        <taxon>Lachnospirales</taxon>
        <taxon>Lachnospiraceae</taxon>
        <taxon>Sellimonas</taxon>
    </lineage>
</organism>
<evidence type="ECO:0000256" key="1">
    <source>
        <dbReference type="ARBA" id="ARBA00004141"/>
    </source>
</evidence>
<evidence type="ECO:0000256" key="6">
    <source>
        <dbReference type="SAM" id="Phobius"/>
    </source>
</evidence>
<protein>
    <submittedName>
        <fullName evidence="8">Citrate transporter</fullName>
    </submittedName>
</protein>
<feature type="transmembrane region" description="Helical" evidence="6">
    <location>
        <begin position="12"/>
        <end position="32"/>
    </location>
</feature>
<evidence type="ECO:0000256" key="3">
    <source>
        <dbReference type="ARBA" id="ARBA00022692"/>
    </source>
</evidence>
<feature type="transmembrane region" description="Helical" evidence="6">
    <location>
        <begin position="311"/>
        <end position="334"/>
    </location>
</feature>
<evidence type="ECO:0000259" key="7">
    <source>
        <dbReference type="Pfam" id="PF03600"/>
    </source>
</evidence>
<proteinExistence type="predicted"/>
<evidence type="ECO:0000256" key="5">
    <source>
        <dbReference type="ARBA" id="ARBA00023136"/>
    </source>
</evidence>
<sequence>MIQKITNFLKKDIVLSISMCLAIFSCFVSPPGPDYLKYIDFHTLILLFCLMLVIEGLNEESFFQYTGNRILSVVSTTKGLVFSLVFFCFISSMIITNDVALITFVPFGLMLLGASGMQASVCLTVTLMTVAANLGSMFTPIGNPQNLYLFSLSGMDLKSFFSLMLPYTLAAAGLLILFVFLGFRQTKTKLKLKTTGTIDFHKIPLYLFLFALCILTVAKLMPHIILLAVTCCCIFYKKRNLFRRIDYTLLLTFIFFFIFVGNLKHLEWLHQALLNILAGHERMFSIAASQVISNVPAAMLLSGYTDQIQELIIGTNIGGLGTLIASMASLISYRQIAARYPKQKKQYLLTFTIVNVIFLGVLLLI</sequence>
<keyword evidence="5 6" id="KW-0472">Membrane</keyword>
<feature type="transmembrane region" description="Helical" evidence="6">
    <location>
        <begin position="38"/>
        <end position="58"/>
    </location>
</feature>
<keyword evidence="4 6" id="KW-1133">Transmembrane helix</keyword>
<keyword evidence="2" id="KW-0813">Transport</keyword>
<accession>A0ABS7L958</accession>
<dbReference type="PROSITE" id="PS51257">
    <property type="entry name" value="PROKAR_LIPOPROTEIN"/>
    <property type="match status" value="1"/>
</dbReference>
<evidence type="ECO:0000256" key="4">
    <source>
        <dbReference type="ARBA" id="ARBA00022989"/>
    </source>
</evidence>
<keyword evidence="3 6" id="KW-0812">Transmembrane</keyword>
<feature type="transmembrane region" description="Helical" evidence="6">
    <location>
        <begin position="160"/>
        <end position="183"/>
    </location>
</feature>
<dbReference type="RefSeq" id="WP_221919963.1">
    <property type="nucleotide sequence ID" value="NZ_CP173660.1"/>
</dbReference>
<feature type="transmembrane region" description="Helical" evidence="6">
    <location>
        <begin position="346"/>
        <end position="364"/>
    </location>
</feature>
<evidence type="ECO:0000313" key="9">
    <source>
        <dbReference type="Proteomes" id="UP000779049"/>
    </source>
</evidence>
<feature type="domain" description="Citrate transporter-like" evidence="7">
    <location>
        <begin position="9"/>
        <end position="301"/>
    </location>
</feature>
<dbReference type="PANTHER" id="PTHR43568:SF1">
    <property type="entry name" value="P PROTEIN"/>
    <property type="match status" value="1"/>
</dbReference>
<evidence type="ECO:0000256" key="2">
    <source>
        <dbReference type="ARBA" id="ARBA00022448"/>
    </source>
</evidence>
<feature type="transmembrane region" description="Helical" evidence="6">
    <location>
        <begin position="79"/>
        <end position="105"/>
    </location>
</feature>
<comment type="subcellular location">
    <subcellularLocation>
        <location evidence="1">Membrane</location>
        <topology evidence="1">Multi-pass membrane protein</topology>
    </subcellularLocation>
</comment>
<gene>
    <name evidence="8" type="ORF">FLB61_09355</name>
</gene>
<name>A0ABS7L958_9FIRM</name>
<evidence type="ECO:0000313" key="8">
    <source>
        <dbReference type="EMBL" id="MBY0759287.1"/>
    </source>
</evidence>
<dbReference type="InterPro" id="IPR051475">
    <property type="entry name" value="Diverse_Ion_Transporter"/>
</dbReference>
<dbReference type="Proteomes" id="UP000779049">
    <property type="component" value="Unassembled WGS sequence"/>
</dbReference>
<dbReference type="InterPro" id="IPR004680">
    <property type="entry name" value="Cit_transptr-like_dom"/>
</dbReference>
<comment type="caution">
    <text evidence="8">The sequence shown here is derived from an EMBL/GenBank/DDBJ whole genome shotgun (WGS) entry which is preliminary data.</text>
</comment>
<feature type="transmembrane region" description="Helical" evidence="6">
    <location>
        <begin position="245"/>
        <end position="263"/>
    </location>
</feature>
<dbReference type="EMBL" id="VIRV01000013">
    <property type="protein sequence ID" value="MBY0759287.1"/>
    <property type="molecule type" value="Genomic_DNA"/>
</dbReference>
<feature type="transmembrane region" description="Helical" evidence="6">
    <location>
        <begin position="117"/>
        <end position="139"/>
    </location>
</feature>
<dbReference type="Pfam" id="PF03600">
    <property type="entry name" value="CitMHS"/>
    <property type="match status" value="1"/>
</dbReference>
<dbReference type="PANTHER" id="PTHR43568">
    <property type="entry name" value="P PROTEIN"/>
    <property type="match status" value="1"/>
</dbReference>
<keyword evidence="9" id="KW-1185">Reference proteome</keyword>